<dbReference type="OrthoDB" id="421643at2"/>
<dbReference type="AlphaFoldDB" id="A0A2A2TIB0"/>
<dbReference type="RefSeq" id="WP_095722227.1">
    <property type="nucleotide sequence ID" value="NZ_NTFS01000136.1"/>
</dbReference>
<sequence length="381" mass="42673">MARAIERIERDIQALEEAIALVAQELYASYTVYLTSLGQAVRKQLILATYHLCTQGYPEAFIGLSLSQRQNLQKAIRDLGTQTAERLVNYSAEENEASNSTSGEELLTSDGLNHQDYLNHEMEVAIAFEMANEGLEDSEDESLNPLAFVELSLDNENSPFEMGELEDEDEDDEDDEDEDEDEEGEKLTKKARDRIRASILSANFPFSKFTPPKPLPFAKINPSNPIEISQWQQSIEITSQFALKKASREANLLIQKSGILPKSLPEPILEVAAAASEASAQVMPGPPNLINLVIEVDDSMRSRSGSVEEGKPRRGNLTQIMAINLRLGEIEFADSVLSGKHKQIRMVVGQLQKLRRDYMKKQRERAIAEAEGAWRASWFED</sequence>
<gene>
    <name evidence="2" type="ORF">CK510_13685</name>
</gene>
<keyword evidence="3" id="KW-1185">Reference proteome</keyword>
<name>A0A2A2TIB0_9CYAN</name>
<dbReference type="Proteomes" id="UP000218238">
    <property type="component" value="Unassembled WGS sequence"/>
</dbReference>
<feature type="region of interest" description="Disordered" evidence="1">
    <location>
        <begin position="155"/>
        <end position="190"/>
    </location>
</feature>
<protein>
    <recommendedName>
        <fullName evidence="4">Primosomal protein</fullName>
    </recommendedName>
</protein>
<evidence type="ECO:0000313" key="2">
    <source>
        <dbReference type="EMBL" id="PAX53484.1"/>
    </source>
</evidence>
<feature type="compositionally biased region" description="Acidic residues" evidence="1">
    <location>
        <begin position="163"/>
        <end position="184"/>
    </location>
</feature>
<accession>A0A2A2TIB0</accession>
<evidence type="ECO:0000256" key="1">
    <source>
        <dbReference type="SAM" id="MobiDB-lite"/>
    </source>
</evidence>
<proteinExistence type="predicted"/>
<reference evidence="2 3" key="1">
    <citation type="submission" date="2017-08" db="EMBL/GenBank/DDBJ databases">
        <title>Draft genome sequence of filamentous cyanobacterium Calothrix elsteri CCALA 953.</title>
        <authorList>
            <person name="Gagunashvili A.N."/>
            <person name="Elster J."/>
            <person name="Andresson O.S."/>
        </authorList>
    </citation>
    <scope>NUCLEOTIDE SEQUENCE [LARGE SCALE GENOMIC DNA]</scope>
    <source>
        <strain evidence="2 3">CCALA 953</strain>
    </source>
</reference>
<evidence type="ECO:0008006" key="4">
    <source>
        <dbReference type="Google" id="ProtNLM"/>
    </source>
</evidence>
<organism evidence="2 3">
    <name type="scientific">Brunnivagina elsteri CCALA 953</name>
    <dbReference type="NCBI Taxonomy" id="987040"/>
    <lineage>
        <taxon>Bacteria</taxon>
        <taxon>Bacillati</taxon>
        <taxon>Cyanobacteriota</taxon>
        <taxon>Cyanophyceae</taxon>
        <taxon>Nostocales</taxon>
        <taxon>Calotrichaceae</taxon>
        <taxon>Brunnivagina</taxon>
    </lineage>
</organism>
<comment type="caution">
    <text evidence="2">The sequence shown here is derived from an EMBL/GenBank/DDBJ whole genome shotgun (WGS) entry which is preliminary data.</text>
</comment>
<dbReference type="EMBL" id="NTFS01000136">
    <property type="protein sequence ID" value="PAX53484.1"/>
    <property type="molecule type" value="Genomic_DNA"/>
</dbReference>
<evidence type="ECO:0000313" key="3">
    <source>
        <dbReference type="Proteomes" id="UP000218238"/>
    </source>
</evidence>